<keyword evidence="2" id="KW-1185">Reference proteome</keyword>
<dbReference type="EMBL" id="AZBU02000007">
    <property type="protein sequence ID" value="TKR69334.1"/>
    <property type="molecule type" value="Genomic_DNA"/>
</dbReference>
<evidence type="ECO:0000313" key="1">
    <source>
        <dbReference type="EMBL" id="TKR69334.1"/>
    </source>
</evidence>
<dbReference type="Proteomes" id="UP000298663">
    <property type="component" value="Unassembled WGS sequence"/>
</dbReference>
<organism evidence="1 2">
    <name type="scientific">Steinernema carpocapsae</name>
    <name type="common">Entomopathogenic nematode</name>
    <dbReference type="NCBI Taxonomy" id="34508"/>
    <lineage>
        <taxon>Eukaryota</taxon>
        <taxon>Metazoa</taxon>
        <taxon>Ecdysozoa</taxon>
        <taxon>Nematoda</taxon>
        <taxon>Chromadorea</taxon>
        <taxon>Rhabditida</taxon>
        <taxon>Tylenchina</taxon>
        <taxon>Panagrolaimomorpha</taxon>
        <taxon>Strongyloidoidea</taxon>
        <taxon>Steinernematidae</taxon>
        <taxon>Steinernema</taxon>
    </lineage>
</organism>
<evidence type="ECO:0000313" key="2">
    <source>
        <dbReference type="Proteomes" id="UP000298663"/>
    </source>
</evidence>
<reference evidence="1 2" key="2">
    <citation type="journal article" date="2019" name="G3 (Bethesda)">
        <title>Hybrid Assembly of the Genome of the Entomopathogenic Nematode Steinernema carpocapsae Identifies the X-Chromosome.</title>
        <authorList>
            <person name="Serra L."/>
            <person name="Macchietto M."/>
            <person name="Macias-Munoz A."/>
            <person name="McGill C.J."/>
            <person name="Rodriguez I.M."/>
            <person name="Rodriguez B."/>
            <person name="Murad R."/>
            <person name="Mortazavi A."/>
        </authorList>
    </citation>
    <scope>NUCLEOTIDE SEQUENCE [LARGE SCALE GENOMIC DNA]</scope>
    <source>
        <strain evidence="1 2">ALL</strain>
    </source>
</reference>
<reference evidence="1 2" key="1">
    <citation type="journal article" date="2015" name="Genome Biol.">
        <title>Comparative genomics of Steinernema reveals deeply conserved gene regulatory networks.</title>
        <authorList>
            <person name="Dillman A.R."/>
            <person name="Macchietto M."/>
            <person name="Porter C.F."/>
            <person name="Rogers A."/>
            <person name="Williams B."/>
            <person name="Antoshechkin I."/>
            <person name="Lee M.M."/>
            <person name="Goodwin Z."/>
            <person name="Lu X."/>
            <person name="Lewis E.E."/>
            <person name="Goodrich-Blair H."/>
            <person name="Stock S.P."/>
            <person name="Adams B.J."/>
            <person name="Sternberg P.W."/>
            <person name="Mortazavi A."/>
        </authorList>
    </citation>
    <scope>NUCLEOTIDE SEQUENCE [LARGE SCALE GENOMIC DNA]</scope>
    <source>
        <strain evidence="1 2">ALL</strain>
    </source>
</reference>
<comment type="caution">
    <text evidence="1">The sequence shown here is derived from an EMBL/GenBank/DDBJ whole genome shotgun (WGS) entry which is preliminary data.</text>
</comment>
<gene>
    <name evidence="1" type="ORF">L596_021508</name>
</gene>
<evidence type="ECO:0008006" key="3">
    <source>
        <dbReference type="Google" id="ProtNLM"/>
    </source>
</evidence>
<name>A0A4U5MIZ9_STECR</name>
<accession>A0A4U5MIZ9</accession>
<dbReference type="AlphaFoldDB" id="A0A4U5MIZ9"/>
<protein>
    <recommendedName>
        <fullName evidence="3">F-box associated domain-containing protein</fullName>
    </recommendedName>
</protein>
<proteinExistence type="predicted"/>
<sequence length="176" mass="20240">MPDPSFLSVGKETHLDVLKPKPFLSLSKTKNLNFSYFGELSLKVLSKKLKTNPVKDLVLDGNWPDQVQDILIPRLLSGSLSKLRFTSTISINYVEAAFTKWKDTEGVAEFELGGRQSHDFCHYVLECSRRCEIYQYLQDPLQNKDQKEMLFVKGDRKLKCSFFEDPANPRFSLLTL</sequence>